<organism evidence="2 3">
    <name type="scientific">Phaseolus angularis</name>
    <name type="common">Azuki bean</name>
    <name type="synonym">Vigna angularis</name>
    <dbReference type="NCBI Taxonomy" id="3914"/>
    <lineage>
        <taxon>Eukaryota</taxon>
        <taxon>Viridiplantae</taxon>
        <taxon>Streptophyta</taxon>
        <taxon>Embryophyta</taxon>
        <taxon>Tracheophyta</taxon>
        <taxon>Spermatophyta</taxon>
        <taxon>Magnoliopsida</taxon>
        <taxon>eudicotyledons</taxon>
        <taxon>Gunneridae</taxon>
        <taxon>Pentapetalae</taxon>
        <taxon>rosids</taxon>
        <taxon>fabids</taxon>
        <taxon>Fabales</taxon>
        <taxon>Fabaceae</taxon>
        <taxon>Papilionoideae</taxon>
        <taxon>50 kb inversion clade</taxon>
        <taxon>NPAAA clade</taxon>
        <taxon>indigoferoid/millettioid clade</taxon>
        <taxon>Phaseoleae</taxon>
        <taxon>Vigna</taxon>
    </lineage>
</organism>
<feature type="compositionally biased region" description="Polar residues" evidence="1">
    <location>
        <begin position="200"/>
        <end position="218"/>
    </location>
</feature>
<dbReference type="Proteomes" id="UP000053144">
    <property type="component" value="Unassembled WGS sequence"/>
</dbReference>
<dbReference type="AlphaFoldDB" id="A0A0L9TBQ0"/>
<dbReference type="EMBL" id="KQ258409">
    <property type="protein sequence ID" value="KOM28045.1"/>
    <property type="molecule type" value="Genomic_DNA"/>
</dbReference>
<evidence type="ECO:0000313" key="2">
    <source>
        <dbReference type="EMBL" id="KOM28045.1"/>
    </source>
</evidence>
<sequence length="218" mass="25278">MTEALPNSPDDYVFKVLWIDPPCWSWFKESTTSNFNFGESYVDERPTKGVYRLRVEKSPFVPKVKECYPDMAEALPNSPDDCVFKFLWIDPPGWPWFKVSITRNFKFGQSYVDGRPSKGVSRSRGEVMHPSNRNDALVTKEEGTMHLSDEGTTVPEEKRELWRNGAQKALQWRRERERRLPPKTLVDPSDGRTTVDRDTTSMTERVSKEGTSMTEIEF</sequence>
<dbReference type="Gramene" id="KOM28045">
    <property type="protein sequence ID" value="KOM28045"/>
    <property type="gene ID" value="LR48_Vigan492s000900"/>
</dbReference>
<evidence type="ECO:0000256" key="1">
    <source>
        <dbReference type="SAM" id="MobiDB-lite"/>
    </source>
</evidence>
<proteinExistence type="predicted"/>
<reference evidence="3" key="1">
    <citation type="journal article" date="2015" name="Proc. Natl. Acad. Sci. U.S.A.">
        <title>Genome sequencing of adzuki bean (Vigna angularis) provides insight into high starch and low fat accumulation and domestication.</title>
        <authorList>
            <person name="Yang K."/>
            <person name="Tian Z."/>
            <person name="Chen C."/>
            <person name="Luo L."/>
            <person name="Zhao B."/>
            <person name="Wang Z."/>
            <person name="Yu L."/>
            <person name="Li Y."/>
            <person name="Sun Y."/>
            <person name="Li W."/>
            <person name="Chen Y."/>
            <person name="Li Y."/>
            <person name="Zhang Y."/>
            <person name="Ai D."/>
            <person name="Zhao J."/>
            <person name="Shang C."/>
            <person name="Ma Y."/>
            <person name="Wu B."/>
            <person name="Wang M."/>
            <person name="Gao L."/>
            <person name="Sun D."/>
            <person name="Zhang P."/>
            <person name="Guo F."/>
            <person name="Wang W."/>
            <person name="Li Y."/>
            <person name="Wang J."/>
            <person name="Varshney R.K."/>
            <person name="Wang J."/>
            <person name="Ling H.Q."/>
            <person name="Wan P."/>
        </authorList>
    </citation>
    <scope>NUCLEOTIDE SEQUENCE</scope>
    <source>
        <strain evidence="3">cv. Jingnong 6</strain>
    </source>
</reference>
<protein>
    <submittedName>
        <fullName evidence="2">Uncharacterized protein</fullName>
    </submittedName>
</protein>
<feature type="compositionally biased region" description="Basic and acidic residues" evidence="1">
    <location>
        <begin position="189"/>
        <end position="199"/>
    </location>
</feature>
<evidence type="ECO:0000313" key="3">
    <source>
        <dbReference type="Proteomes" id="UP000053144"/>
    </source>
</evidence>
<feature type="region of interest" description="Disordered" evidence="1">
    <location>
        <begin position="171"/>
        <end position="218"/>
    </location>
</feature>
<gene>
    <name evidence="2" type="ORF">LR48_Vigan492s000900</name>
</gene>
<accession>A0A0L9TBQ0</accession>
<name>A0A0L9TBQ0_PHAAN</name>